<dbReference type="InterPro" id="IPR005467">
    <property type="entry name" value="His_kinase_dom"/>
</dbReference>
<dbReference type="InterPro" id="IPR036890">
    <property type="entry name" value="HATPase_C_sf"/>
</dbReference>
<dbReference type="OrthoDB" id="9777714at2"/>
<dbReference type="Proteomes" id="UP000434052">
    <property type="component" value="Unassembled WGS sequence"/>
</dbReference>
<dbReference type="InterPro" id="IPR004358">
    <property type="entry name" value="Sig_transdc_His_kin-like_C"/>
</dbReference>
<evidence type="ECO:0000256" key="9">
    <source>
        <dbReference type="SAM" id="Phobius"/>
    </source>
</evidence>
<dbReference type="InterPro" id="IPR003661">
    <property type="entry name" value="HisK_dim/P_dom"/>
</dbReference>
<dbReference type="Pfam" id="PF00512">
    <property type="entry name" value="HisKA"/>
    <property type="match status" value="1"/>
</dbReference>
<keyword evidence="5" id="KW-0547">Nucleotide-binding</keyword>
<organism evidence="11 12">
    <name type="scientific">Oceanidesulfovibrio marinus</name>
    <dbReference type="NCBI Taxonomy" id="370038"/>
    <lineage>
        <taxon>Bacteria</taxon>
        <taxon>Pseudomonadati</taxon>
        <taxon>Thermodesulfobacteriota</taxon>
        <taxon>Desulfovibrionia</taxon>
        <taxon>Desulfovibrionales</taxon>
        <taxon>Desulfovibrionaceae</taxon>
        <taxon>Oceanidesulfovibrio</taxon>
    </lineage>
</organism>
<sequence length="539" mass="57962">MTRHHIQPSRRATTGETGSGLGWWLVAAALILFLAAVLVPAWLGANALNAQNRAYAERDLRTEADLLANRVDVQLFQLLGELKSAALHGWEDSAVTRSAVLRSTALVAANEAPADPAQAQAVRQARAAGWSLLVDGRAQPAALVLAASDHPDRPSRIAVAVVTPKDLMAAMPRREPLASLALLDRAHHPLLTASDPAIWNDISASGGPARVDGMLRTVRPVPEFPLYIGLARPMPGYWAVLMQDGSALAVGAATCLLLAGAGVILLTALVRRRFMEAEQKRTLAFQEMEHVQKLSSIGRLAAGVAHEINNPLAIIAEKAGLMKDLACAAQDMPKAQRFITMTDSILQAVTRCRAVTHRLLGFARRMEVRPMELDLNDVLRETLGFLERDALFRNITLDLQLDPELPGIESDRGQLQQIFLNLLNNAMAAVPDKGRIRVATRREQSGVAVEIEDNGMGMSRETLAHIFEPFFSTKGEHGTGLGLSITYGIVDKLGGSIEVASAEGEGSMFTIHLPLRAAIAEQPAAAVELNPQPAHGGTK</sequence>
<proteinExistence type="predicted"/>
<evidence type="ECO:0000256" key="8">
    <source>
        <dbReference type="ARBA" id="ARBA00023012"/>
    </source>
</evidence>
<evidence type="ECO:0000256" key="3">
    <source>
        <dbReference type="ARBA" id="ARBA00022553"/>
    </source>
</evidence>
<dbReference type="GO" id="GO:0005524">
    <property type="term" value="F:ATP binding"/>
    <property type="evidence" value="ECO:0007669"/>
    <property type="project" value="UniProtKB-KW"/>
</dbReference>
<feature type="domain" description="Histidine kinase" evidence="10">
    <location>
        <begin position="303"/>
        <end position="517"/>
    </location>
</feature>
<dbReference type="AlphaFoldDB" id="A0A6P1ZAZ2"/>
<evidence type="ECO:0000313" key="12">
    <source>
        <dbReference type="Proteomes" id="UP000434052"/>
    </source>
</evidence>
<protein>
    <recommendedName>
        <fullName evidence="2">histidine kinase</fullName>
        <ecNumber evidence="2">2.7.13.3</ecNumber>
    </recommendedName>
</protein>
<keyword evidence="6" id="KW-0418">Kinase</keyword>
<evidence type="ECO:0000256" key="2">
    <source>
        <dbReference type="ARBA" id="ARBA00012438"/>
    </source>
</evidence>
<dbReference type="PRINTS" id="PR00344">
    <property type="entry name" value="BCTRLSENSOR"/>
</dbReference>
<evidence type="ECO:0000256" key="6">
    <source>
        <dbReference type="ARBA" id="ARBA00022777"/>
    </source>
</evidence>
<dbReference type="InterPro" id="IPR003594">
    <property type="entry name" value="HATPase_dom"/>
</dbReference>
<evidence type="ECO:0000256" key="1">
    <source>
        <dbReference type="ARBA" id="ARBA00000085"/>
    </source>
</evidence>
<dbReference type="SUPFAM" id="SSF55874">
    <property type="entry name" value="ATPase domain of HSP90 chaperone/DNA topoisomerase II/histidine kinase"/>
    <property type="match status" value="1"/>
</dbReference>
<keyword evidence="9" id="KW-1133">Transmembrane helix</keyword>
<keyword evidence="3" id="KW-0597">Phosphoprotein</keyword>
<reference evidence="11 12" key="1">
    <citation type="submission" date="2018-06" db="EMBL/GenBank/DDBJ databases">
        <title>Complete genome of Desulfovibrio marinus P48SEP.</title>
        <authorList>
            <person name="Crispim J.S."/>
            <person name="Vidigal P.M.P."/>
            <person name="Silva L.C.F."/>
            <person name="Araujo L.C."/>
            <person name="Laguardia C.N."/>
            <person name="Dias R.S."/>
            <person name="Sousa M.P."/>
            <person name="Paula S.O."/>
            <person name="Silva C."/>
        </authorList>
    </citation>
    <scope>NUCLEOTIDE SEQUENCE [LARGE SCALE GENOMIC DNA]</scope>
    <source>
        <strain evidence="11 12">P48SEP</strain>
    </source>
</reference>
<keyword evidence="4" id="KW-0808">Transferase</keyword>
<comment type="caution">
    <text evidence="11">The sequence shown here is derived from an EMBL/GenBank/DDBJ whole genome shotgun (WGS) entry which is preliminary data.</text>
</comment>
<feature type="transmembrane region" description="Helical" evidence="9">
    <location>
        <begin position="21"/>
        <end position="43"/>
    </location>
</feature>
<evidence type="ECO:0000256" key="4">
    <source>
        <dbReference type="ARBA" id="ARBA00022679"/>
    </source>
</evidence>
<dbReference type="EMBL" id="QMIF01000018">
    <property type="protein sequence ID" value="TVM30996.1"/>
    <property type="molecule type" value="Genomic_DNA"/>
</dbReference>
<comment type="catalytic activity">
    <reaction evidence="1">
        <text>ATP + protein L-histidine = ADP + protein N-phospho-L-histidine.</text>
        <dbReference type="EC" id="2.7.13.3"/>
    </reaction>
</comment>
<keyword evidence="9" id="KW-0472">Membrane</keyword>
<dbReference type="PANTHER" id="PTHR43065">
    <property type="entry name" value="SENSOR HISTIDINE KINASE"/>
    <property type="match status" value="1"/>
</dbReference>
<dbReference type="Gene3D" id="1.10.287.130">
    <property type="match status" value="1"/>
</dbReference>
<accession>A0A6P1ZAZ2</accession>
<dbReference type="SUPFAM" id="SSF47384">
    <property type="entry name" value="Homodimeric domain of signal transducing histidine kinase"/>
    <property type="match status" value="1"/>
</dbReference>
<keyword evidence="8" id="KW-0902">Two-component regulatory system</keyword>
<dbReference type="EC" id="2.7.13.3" evidence="2"/>
<name>A0A6P1ZAZ2_9BACT</name>
<dbReference type="RefSeq" id="WP_144307053.1">
    <property type="nucleotide sequence ID" value="NZ_QMIF01000018.1"/>
</dbReference>
<evidence type="ECO:0000256" key="5">
    <source>
        <dbReference type="ARBA" id="ARBA00022741"/>
    </source>
</evidence>
<dbReference type="GO" id="GO:0000155">
    <property type="term" value="F:phosphorelay sensor kinase activity"/>
    <property type="evidence" value="ECO:0007669"/>
    <property type="project" value="InterPro"/>
</dbReference>
<dbReference type="SMART" id="SM00388">
    <property type="entry name" value="HisKA"/>
    <property type="match status" value="1"/>
</dbReference>
<dbReference type="PANTHER" id="PTHR43065:SF46">
    <property type="entry name" value="C4-DICARBOXYLATE TRANSPORT SENSOR PROTEIN DCTB"/>
    <property type="match status" value="1"/>
</dbReference>
<evidence type="ECO:0000256" key="7">
    <source>
        <dbReference type="ARBA" id="ARBA00022840"/>
    </source>
</evidence>
<dbReference type="Pfam" id="PF02518">
    <property type="entry name" value="HATPase_c"/>
    <property type="match status" value="1"/>
</dbReference>
<dbReference type="InterPro" id="IPR036097">
    <property type="entry name" value="HisK_dim/P_sf"/>
</dbReference>
<evidence type="ECO:0000259" key="10">
    <source>
        <dbReference type="PROSITE" id="PS50109"/>
    </source>
</evidence>
<gene>
    <name evidence="11" type="ORF">DQK91_19345</name>
</gene>
<keyword evidence="9" id="KW-0812">Transmembrane</keyword>
<feature type="transmembrane region" description="Helical" evidence="9">
    <location>
        <begin position="247"/>
        <end position="270"/>
    </location>
</feature>
<dbReference type="SMART" id="SM00387">
    <property type="entry name" value="HATPase_c"/>
    <property type="match status" value="1"/>
</dbReference>
<dbReference type="PROSITE" id="PS50109">
    <property type="entry name" value="HIS_KIN"/>
    <property type="match status" value="1"/>
</dbReference>
<evidence type="ECO:0000313" key="11">
    <source>
        <dbReference type="EMBL" id="TVM30996.1"/>
    </source>
</evidence>
<dbReference type="Gene3D" id="3.30.565.10">
    <property type="entry name" value="Histidine kinase-like ATPase, C-terminal domain"/>
    <property type="match status" value="1"/>
</dbReference>
<keyword evidence="7" id="KW-0067">ATP-binding</keyword>
<dbReference type="CDD" id="cd00082">
    <property type="entry name" value="HisKA"/>
    <property type="match status" value="1"/>
</dbReference>